<gene>
    <name evidence="2" type="ORF">MCHLO_06118</name>
</gene>
<feature type="compositionally biased region" description="Low complexity" evidence="1">
    <location>
        <begin position="254"/>
        <end position="273"/>
    </location>
</feature>
<name>A0ABQ0LC77_MYCCL</name>
<evidence type="ECO:0000313" key="3">
    <source>
        <dbReference type="Proteomes" id="UP000815677"/>
    </source>
</evidence>
<evidence type="ECO:0000256" key="1">
    <source>
        <dbReference type="SAM" id="MobiDB-lite"/>
    </source>
</evidence>
<feature type="region of interest" description="Disordered" evidence="1">
    <location>
        <begin position="254"/>
        <end position="286"/>
    </location>
</feature>
<evidence type="ECO:0000313" key="2">
    <source>
        <dbReference type="EMBL" id="GAT48739.1"/>
    </source>
</evidence>
<organism evidence="2 3">
    <name type="scientific">Mycena chlorophos</name>
    <name type="common">Agaric fungus</name>
    <name type="synonym">Agaricus chlorophos</name>
    <dbReference type="NCBI Taxonomy" id="658473"/>
    <lineage>
        <taxon>Eukaryota</taxon>
        <taxon>Fungi</taxon>
        <taxon>Dikarya</taxon>
        <taxon>Basidiomycota</taxon>
        <taxon>Agaricomycotina</taxon>
        <taxon>Agaricomycetes</taxon>
        <taxon>Agaricomycetidae</taxon>
        <taxon>Agaricales</taxon>
        <taxon>Marasmiineae</taxon>
        <taxon>Mycenaceae</taxon>
        <taxon>Mycena</taxon>
    </lineage>
</organism>
<protein>
    <submittedName>
        <fullName evidence="2">Uncharacterized protein</fullName>
    </submittedName>
</protein>
<sequence length="286" mass="31165">MCLKPFPRKRVLFNRRSSTTTSPQFIAHYSEQALLAVIKEERSVPPLRHAATAANNLRTLDAGVGWVEDINGTLARISAKYNFLSRLRLQLSSTLFCAGVIVKLVRGSDLSQDSRSPRRASEPCVSLVHSIASGNATTTTRKRPSILTSTILLCGARKCLNRETCARPTDFDQLFSPTLTTIIYHCKQPTIITMSSTIVPAAFDLSASSSASSVSSSQLTFRERRGWTRWISFAPSSGPTIATLPRRRKRSSVASIDSSISAPAPVPAPQSNSERAAQVGDFIRKG</sequence>
<keyword evidence="3" id="KW-1185">Reference proteome</keyword>
<dbReference type="Proteomes" id="UP000815677">
    <property type="component" value="Unassembled WGS sequence"/>
</dbReference>
<reference evidence="2" key="1">
    <citation type="submission" date="2014-09" db="EMBL/GenBank/DDBJ databases">
        <title>Genome sequence of the luminous mushroom Mycena chlorophos for searching fungal bioluminescence genes.</title>
        <authorList>
            <person name="Tanaka Y."/>
            <person name="Kasuga D."/>
            <person name="Oba Y."/>
            <person name="Hase S."/>
            <person name="Sato K."/>
            <person name="Oba Y."/>
            <person name="Sakakibara Y."/>
        </authorList>
    </citation>
    <scope>NUCLEOTIDE SEQUENCE</scope>
</reference>
<dbReference type="EMBL" id="DF844911">
    <property type="protein sequence ID" value="GAT48739.1"/>
    <property type="molecule type" value="Genomic_DNA"/>
</dbReference>
<accession>A0ABQ0LC77</accession>
<proteinExistence type="predicted"/>